<name>A0A6M3KDF9_9ZZZZ</name>
<dbReference type="EMBL" id="MT144818">
    <property type="protein sequence ID" value="QJH99936.1"/>
    <property type="molecule type" value="Genomic_DNA"/>
</dbReference>
<dbReference type="AlphaFoldDB" id="A0A6M3KDF9"/>
<dbReference type="EMBL" id="MT142400">
    <property type="protein sequence ID" value="QJA79967.1"/>
    <property type="molecule type" value="Genomic_DNA"/>
</dbReference>
<organism evidence="1">
    <name type="scientific">viral metagenome</name>
    <dbReference type="NCBI Taxonomy" id="1070528"/>
    <lineage>
        <taxon>unclassified sequences</taxon>
        <taxon>metagenomes</taxon>
        <taxon>organismal metagenomes</taxon>
    </lineage>
</organism>
<sequence>MKEFLFVLLIGFILGSVATYFVKSDKVIERIDSVRVEFDTNSFVSKYEAELKAKLRAELAKRPFKVVKIKENVDSLIAEARAYFRDSLKALENGSVYIAYIDSSFQDDVSTVDISVDYCSPIPLHWDSYFKMKIKAYHECIDSTKTIYKKIIVEIEPPFYRNTWFWGTAAMTLIAIL</sequence>
<evidence type="ECO:0000313" key="2">
    <source>
        <dbReference type="EMBL" id="QJH99936.1"/>
    </source>
</evidence>
<protein>
    <submittedName>
        <fullName evidence="1">Uncharacterized protein</fullName>
    </submittedName>
</protein>
<accession>A0A6M3KDF9</accession>
<gene>
    <name evidence="1" type="ORF">MM415A00812_0022</name>
    <name evidence="2" type="ORF">TM448B01736_0001</name>
</gene>
<reference evidence="1" key="1">
    <citation type="submission" date="2020-03" db="EMBL/GenBank/DDBJ databases">
        <title>The deep terrestrial virosphere.</title>
        <authorList>
            <person name="Holmfeldt K."/>
            <person name="Nilsson E."/>
            <person name="Simone D."/>
            <person name="Lopez-Fernandez M."/>
            <person name="Wu X."/>
            <person name="de Brujin I."/>
            <person name="Lundin D."/>
            <person name="Andersson A."/>
            <person name="Bertilsson S."/>
            <person name="Dopson M."/>
        </authorList>
    </citation>
    <scope>NUCLEOTIDE SEQUENCE</scope>
    <source>
        <strain evidence="1">MM415A00812</strain>
        <strain evidence="2">TM448B01736</strain>
    </source>
</reference>
<evidence type="ECO:0000313" key="1">
    <source>
        <dbReference type="EMBL" id="QJA79967.1"/>
    </source>
</evidence>
<proteinExistence type="predicted"/>